<feature type="signal peptide" evidence="1">
    <location>
        <begin position="1"/>
        <end position="23"/>
    </location>
</feature>
<name>E4T5M1_PALPW</name>
<accession>E4T5M1</accession>
<reference key="1">
    <citation type="submission" date="2010-11" db="EMBL/GenBank/DDBJ databases">
        <title>The complete genome of Paludibacter propionicigenes DSM 17365.</title>
        <authorList>
            <consortium name="US DOE Joint Genome Institute (JGI-PGF)"/>
            <person name="Lucas S."/>
            <person name="Copeland A."/>
            <person name="Lapidus A."/>
            <person name="Bruce D."/>
            <person name="Goodwin L."/>
            <person name="Pitluck S."/>
            <person name="Kyrpides N."/>
            <person name="Mavromatis K."/>
            <person name="Ivanova N."/>
            <person name="Munk A.C."/>
            <person name="Brettin T."/>
            <person name="Detter J.C."/>
            <person name="Han C."/>
            <person name="Tapia R."/>
            <person name="Land M."/>
            <person name="Hauser L."/>
            <person name="Markowitz V."/>
            <person name="Cheng J.-F."/>
            <person name="Hugenholtz P."/>
            <person name="Woyke T."/>
            <person name="Wu D."/>
            <person name="Gronow S."/>
            <person name="Wellnitz S."/>
            <person name="Brambilla E."/>
            <person name="Klenk H.-P."/>
            <person name="Eisen J.A."/>
        </authorList>
    </citation>
    <scope>NUCLEOTIDE SEQUENCE</scope>
    <source>
        <strain>WB4</strain>
    </source>
</reference>
<dbReference type="AlphaFoldDB" id="E4T5M1"/>
<feature type="chain" id="PRO_5003187656" description="Exo-alpha-sialidase" evidence="1">
    <location>
        <begin position="24"/>
        <end position="470"/>
    </location>
</feature>
<dbReference type="SUPFAM" id="SSF50939">
    <property type="entry name" value="Sialidases"/>
    <property type="match status" value="1"/>
</dbReference>
<dbReference type="InterPro" id="IPR011043">
    <property type="entry name" value="Gal_Oxase/kelch_b-propeller"/>
</dbReference>
<dbReference type="SUPFAM" id="SSF50965">
    <property type="entry name" value="Galactose oxidase, central domain"/>
    <property type="match status" value="1"/>
</dbReference>
<dbReference type="Proteomes" id="UP000008718">
    <property type="component" value="Chromosome"/>
</dbReference>
<gene>
    <name evidence="4" type="ordered locus">Palpr_1876</name>
</gene>
<dbReference type="Pfam" id="PF19755">
    <property type="entry name" value="DUF6242"/>
    <property type="match status" value="1"/>
</dbReference>
<keyword evidence="5" id="KW-1185">Reference proteome</keyword>
<organism evidence="4 5">
    <name type="scientific">Paludibacter propionicigenes (strain DSM 17365 / JCM 13257 / WB4)</name>
    <dbReference type="NCBI Taxonomy" id="694427"/>
    <lineage>
        <taxon>Bacteria</taxon>
        <taxon>Pseudomonadati</taxon>
        <taxon>Bacteroidota</taxon>
        <taxon>Bacteroidia</taxon>
        <taxon>Bacteroidales</taxon>
        <taxon>Paludibacteraceae</taxon>
        <taxon>Paludibacter</taxon>
    </lineage>
</organism>
<dbReference type="KEGG" id="ppn:Palpr_1876"/>
<feature type="domain" description="DUF6242" evidence="3">
    <location>
        <begin position="151"/>
        <end position="469"/>
    </location>
</feature>
<dbReference type="EMBL" id="CP002345">
    <property type="protein sequence ID" value="ADQ80015.1"/>
    <property type="molecule type" value="Genomic_DNA"/>
</dbReference>
<dbReference type="HOGENOM" id="CLU_609248_0_0_10"/>
<dbReference type="InterPro" id="IPR036278">
    <property type="entry name" value="Sialidase_sf"/>
</dbReference>
<dbReference type="InterPro" id="IPR046209">
    <property type="entry name" value="DUF6242_N"/>
</dbReference>
<dbReference type="STRING" id="694427.Palpr_1876"/>
<dbReference type="Pfam" id="PF25852">
    <property type="entry name" value="DUF6242_C"/>
    <property type="match status" value="1"/>
</dbReference>
<dbReference type="OrthoDB" id="1078890at2"/>
<evidence type="ECO:0000256" key="1">
    <source>
        <dbReference type="SAM" id="SignalP"/>
    </source>
</evidence>
<evidence type="ECO:0000259" key="3">
    <source>
        <dbReference type="Pfam" id="PF25852"/>
    </source>
</evidence>
<dbReference type="InterPro" id="IPR058667">
    <property type="entry name" value="DUF6242_C"/>
</dbReference>
<evidence type="ECO:0000313" key="4">
    <source>
        <dbReference type="EMBL" id="ADQ80015.1"/>
    </source>
</evidence>
<feature type="domain" description="DUF6242" evidence="2">
    <location>
        <begin position="46"/>
        <end position="144"/>
    </location>
</feature>
<dbReference type="eggNOG" id="COG1621">
    <property type="taxonomic scope" value="Bacteria"/>
</dbReference>
<evidence type="ECO:0000259" key="2">
    <source>
        <dbReference type="Pfam" id="PF19755"/>
    </source>
</evidence>
<proteinExistence type="predicted"/>
<protein>
    <recommendedName>
        <fullName evidence="6">Exo-alpha-sialidase</fullName>
    </recommendedName>
</protein>
<evidence type="ECO:0000313" key="5">
    <source>
        <dbReference type="Proteomes" id="UP000008718"/>
    </source>
</evidence>
<evidence type="ECO:0008006" key="6">
    <source>
        <dbReference type="Google" id="ProtNLM"/>
    </source>
</evidence>
<keyword evidence="1" id="KW-0732">Signal</keyword>
<sequence>MKFTFFRLILFSFIIGIFSSCLGSSSDTIAVSSSPDFSSLVFKPKTSNKYLSTAIFTLSEYDAASKDSIIVNLDSLPYNTNIDSVNPTFTFKSSAAIRLYYLPGNKYKRDSVWLTGKDTIDFRQPVTVKNFASDGKTYKKYIVKTNVHQVNPEAYLWSKVSDNLGQADFKSQKAITLNDTLFYYQNDGTNGFLNVSSDGQTWTPKTVTGLPVNTPLNDMTLFKGQVFVSKDGFNLYSSSNGINWVKKSLTEFSFKSLLFVFNEQLWAVVQASDASYHFANSTDGVIWTMRGTIPNNFPVNDFASVSFKSPTGKERVLVTNGYSANGSIEYSRWTTEDVTGVNWLDFDTENGTLEDLVVGGSIISYDNKLLAFGLKSDGTSLYKISKDEGLSWQVPDTTLNLLPSAYRANPRNYQSVVVFKPKTYDKINSATLKEEITKSNKIFIFGGKFNSTTYSDVWTGKLNKKSFLRQ</sequence>
<dbReference type="RefSeq" id="WP_013445384.1">
    <property type="nucleotide sequence ID" value="NC_014734.1"/>
</dbReference>
<dbReference type="PROSITE" id="PS51257">
    <property type="entry name" value="PROKAR_LIPOPROTEIN"/>
    <property type="match status" value="1"/>
</dbReference>
<reference evidence="4 5" key="2">
    <citation type="journal article" date="2011" name="Stand. Genomic Sci.">
        <title>Complete genome sequence of Paludibacter propionicigenes type strain (WB4).</title>
        <authorList>
            <person name="Gronow S."/>
            <person name="Munk C."/>
            <person name="Lapidus A."/>
            <person name="Nolan M."/>
            <person name="Lucas S."/>
            <person name="Hammon N."/>
            <person name="Deshpande S."/>
            <person name="Cheng J.F."/>
            <person name="Tapia R."/>
            <person name="Han C."/>
            <person name="Goodwin L."/>
            <person name="Pitluck S."/>
            <person name="Liolios K."/>
            <person name="Ivanova N."/>
            <person name="Mavromatis K."/>
            <person name="Mikhailova N."/>
            <person name="Pati A."/>
            <person name="Chen A."/>
            <person name="Palaniappan K."/>
            <person name="Land M."/>
            <person name="Hauser L."/>
            <person name="Chang Y.J."/>
            <person name="Jeffries C.D."/>
            <person name="Brambilla E."/>
            <person name="Rohde M."/>
            <person name="Goker M."/>
            <person name="Detter J.C."/>
            <person name="Woyke T."/>
            <person name="Bristow J."/>
            <person name="Eisen J.A."/>
            <person name="Markowitz V."/>
            <person name="Hugenholtz P."/>
            <person name="Kyrpides N.C."/>
            <person name="Klenk H.P."/>
        </authorList>
    </citation>
    <scope>NUCLEOTIDE SEQUENCE [LARGE SCALE GENOMIC DNA]</scope>
    <source>
        <strain evidence="5">DSM 17365 / JCM 13257 / WB4</strain>
    </source>
</reference>